<evidence type="ECO:0000259" key="4">
    <source>
        <dbReference type="Pfam" id="PF23494"/>
    </source>
</evidence>
<feature type="domain" description="YqeB PH" evidence="4">
    <location>
        <begin position="10"/>
        <end position="160"/>
    </location>
</feature>
<evidence type="ECO:0000313" key="6">
    <source>
        <dbReference type="Proteomes" id="UP001596226"/>
    </source>
</evidence>
<evidence type="ECO:0000259" key="3">
    <source>
        <dbReference type="Pfam" id="PF23493"/>
    </source>
</evidence>
<dbReference type="Proteomes" id="UP001596226">
    <property type="component" value="Unassembled WGS sequence"/>
</dbReference>
<dbReference type="Pfam" id="PF23493">
    <property type="entry name" value="CysS_C"/>
    <property type="match status" value="1"/>
</dbReference>
<dbReference type="InterPro" id="IPR057798">
    <property type="entry name" value="PH_YqeB"/>
</dbReference>
<gene>
    <name evidence="5" type="ORF">ACFQGL_15115</name>
</gene>
<dbReference type="Pfam" id="PF23494">
    <property type="entry name" value="bPH_10"/>
    <property type="match status" value="1"/>
</dbReference>
<proteinExistence type="predicted"/>
<evidence type="ECO:0000313" key="5">
    <source>
        <dbReference type="EMBL" id="MFC5924675.1"/>
    </source>
</evidence>
<reference evidence="6" key="1">
    <citation type="journal article" date="2019" name="Int. J. Syst. Evol. Microbiol.">
        <title>The Global Catalogue of Microorganisms (GCM) 10K type strain sequencing project: providing services to taxonomists for standard genome sequencing and annotation.</title>
        <authorList>
            <consortium name="The Broad Institute Genomics Platform"/>
            <consortium name="The Broad Institute Genome Sequencing Center for Infectious Disease"/>
            <person name="Wu L."/>
            <person name="Ma J."/>
        </authorList>
    </citation>
    <scope>NUCLEOTIDE SEQUENCE [LARGE SCALE GENOMIC DNA]</scope>
    <source>
        <strain evidence="6">CGMCC 4.7144</strain>
    </source>
</reference>
<keyword evidence="2" id="KW-0472">Membrane</keyword>
<accession>A0ABW1H7R0</accession>
<dbReference type="RefSeq" id="WP_377511794.1">
    <property type="nucleotide sequence ID" value="NZ_JBHSQS010000008.1"/>
</dbReference>
<name>A0ABW1H7R0_9ACTN</name>
<feature type="domain" description="Cysteinyl-tRNA ligase anticodon binding" evidence="3">
    <location>
        <begin position="177"/>
        <end position="226"/>
    </location>
</feature>
<evidence type="ECO:0000256" key="1">
    <source>
        <dbReference type="SAM" id="MobiDB-lite"/>
    </source>
</evidence>
<keyword evidence="2" id="KW-0812">Transmembrane</keyword>
<sequence>MDAAGYRPHTRVSGGPVDLVVLWGGFPLLGAGAGWLVATATSWLAGLPWVPFSNLIEWLDGLPEPQATAGTIAVGVLAGLVVAGIGTAERLVVTVDATQVRLRREGKDQNVDRIPTRVVFVDHGHLVLLDSDGAELAREKSDLPAAELAAAFRTHGWPWADEDPHRSAYRLWVPDLPGLPAGADALLRVRERAIRRNRGEDARELRRELGRIGVVLRDEGKRQYWRLNGRAVTPGPEESTSAERWPDGR</sequence>
<dbReference type="InterPro" id="IPR056411">
    <property type="entry name" value="CysS_C"/>
</dbReference>
<protein>
    <submittedName>
        <fullName evidence="5">Uncharacterized protein</fullName>
    </submittedName>
</protein>
<feature type="transmembrane region" description="Helical" evidence="2">
    <location>
        <begin position="20"/>
        <end position="46"/>
    </location>
</feature>
<organism evidence="5 6">
    <name type="scientific">Micromonospora vulcania</name>
    <dbReference type="NCBI Taxonomy" id="1441873"/>
    <lineage>
        <taxon>Bacteria</taxon>
        <taxon>Bacillati</taxon>
        <taxon>Actinomycetota</taxon>
        <taxon>Actinomycetes</taxon>
        <taxon>Micromonosporales</taxon>
        <taxon>Micromonosporaceae</taxon>
        <taxon>Micromonospora</taxon>
    </lineage>
</organism>
<comment type="caution">
    <text evidence="5">The sequence shown here is derived from an EMBL/GenBank/DDBJ whole genome shotgun (WGS) entry which is preliminary data.</text>
</comment>
<dbReference type="EMBL" id="JBHSQS010000008">
    <property type="protein sequence ID" value="MFC5924675.1"/>
    <property type="molecule type" value="Genomic_DNA"/>
</dbReference>
<keyword evidence="2" id="KW-1133">Transmembrane helix</keyword>
<feature type="region of interest" description="Disordered" evidence="1">
    <location>
        <begin position="228"/>
        <end position="249"/>
    </location>
</feature>
<feature type="transmembrane region" description="Helical" evidence="2">
    <location>
        <begin position="66"/>
        <end position="85"/>
    </location>
</feature>
<evidence type="ECO:0000256" key="2">
    <source>
        <dbReference type="SAM" id="Phobius"/>
    </source>
</evidence>
<keyword evidence="6" id="KW-1185">Reference proteome</keyword>